<dbReference type="Proteomes" id="UP000266778">
    <property type="component" value="Chromosome"/>
</dbReference>
<evidence type="ECO:0000313" key="17">
    <source>
        <dbReference type="Proteomes" id="UP001304847"/>
    </source>
</evidence>
<dbReference type="Proteomes" id="UP001277183">
    <property type="component" value="Unassembled WGS sequence"/>
</dbReference>
<evidence type="ECO:0000313" key="6">
    <source>
        <dbReference type="EMBL" id="GJB93297.1"/>
    </source>
</evidence>
<dbReference type="EMBL" id="CP065937">
    <property type="protein sequence ID" value="QQA59981.1"/>
    <property type="molecule type" value="Genomic_DNA"/>
</dbReference>
<evidence type="ECO:0000313" key="10">
    <source>
        <dbReference type="EMBL" id="MEA9436830.1"/>
    </source>
</evidence>
<name>A0A081LKE8_AERCA</name>
<dbReference type="RefSeq" id="WP_010674381.1">
    <property type="nucleotide sequence ID" value="NZ_AP019195.1"/>
</dbReference>
<proteinExistence type="predicted"/>
<evidence type="ECO:0000313" key="15">
    <source>
        <dbReference type="Proteomes" id="UP000737420"/>
    </source>
</evidence>
<dbReference type="Pfam" id="PF14267">
    <property type="entry name" value="DUF4357"/>
    <property type="match status" value="1"/>
</dbReference>
<dbReference type="EMBL" id="BPNN01000010">
    <property type="protein sequence ID" value="GJA62443.1"/>
    <property type="molecule type" value="Genomic_DNA"/>
</dbReference>
<reference evidence="7" key="5">
    <citation type="submission" date="2022-09" db="EMBL/GenBank/DDBJ databases">
        <title>Intensive care unit water sources are persistently colonized with multi-drug resistant bacteria and are the site of extensive horizontal gene transfer of antibiotic resistance genes.</title>
        <authorList>
            <person name="Diorio-Toth L."/>
        </authorList>
    </citation>
    <scope>NUCLEOTIDE SEQUENCE</scope>
    <source>
        <strain evidence="7">GD03710</strain>
        <strain evidence="8">GD03796</strain>
    </source>
</reference>
<reference evidence="13" key="6">
    <citation type="submission" date="2023-03" db="EMBL/GenBank/DDBJ databases">
        <title>Aeromonas caviae strain AC1520.</title>
        <authorList>
            <person name="Xie T."/>
            <person name="Zhang Q."/>
            <person name="Deng J."/>
            <person name="Li X."/>
        </authorList>
    </citation>
    <scope>NUCLEOTIDE SEQUENCE</scope>
    <source>
        <strain evidence="13">AC1520</strain>
    </source>
</reference>
<dbReference type="Proteomes" id="UP000886934">
    <property type="component" value="Unassembled WGS sequence"/>
</dbReference>
<dbReference type="EMBL" id="CP120942">
    <property type="protein sequence ID" value="WFF99433.1"/>
    <property type="molecule type" value="Genomic_DNA"/>
</dbReference>
<evidence type="ECO:0000313" key="13">
    <source>
        <dbReference type="EMBL" id="WFF99433.1"/>
    </source>
</evidence>
<dbReference type="Proteomes" id="UP001218423">
    <property type="component" value="Chromosome"/>
</dbReference>
<gene>
    <name evidence="2" type="ORF">C1C91_21550</name>
    <name evidence="11" type="ORF">JC965_17345</name>
    <name evidence="4" type="ORF">KAM343_29590</name>
    <name evidence="5" type="ORF">KAM351_10540</name>
    <name evidence="6" type="ORF">KAM382_33580</name>
    <name evidence="8" type="ORF">N5I07_09040</name>
    <name evidence="7" type="ORF">N5I20_10255</name>
    <name evidence="12" type="ORF">OJY61_09190</name>
    <name evidence="13" type="ORF">P5S46_07620</name>
    <name evidence="9" type="ORF">SJS77_16065</name>
    <name evidence="10" type="ORF">VCX44_13700</name>
    <name evidence="3" type="ORF">WP2W18E01_42330</name>
</gene>
<evidence type="ECO:0000313" key="12">
    <source>
        <dbReference type="EMBL" id="UZC88062.1"/>
    </source>
</evidence>
<reference evidence="9" key="8">
    <citation type="submission" date="2023-11" db="EMBL/GenBank/DDBJ databases">
        <title>WGS of Aeromonas in Northern Israel.</title>
        <authorList>
            <person name="Hershko Y."/>
        </authorList>
    </citation>
    <scope>NUCLEOTIDE SEQUENCE</scope>
    <source>
        <strain evidence="9">77416</strain>
    </source>
</reference>
<evidence type="ECO:0000313" key="3">
    <source>
        <dbReference type="EMBL" id="BBQ32651.1"/>
    </source>
</evidence>
<dbReference type="GeneID" id="69410461"/>
<evidence type="ECO:0000313" key="11">
    <source>
        <dbReference type="EMBL" id="QQA59981.1"/>
    </source>
</evidence>
<reference evidence="2" key="1">
    <citation type="journal article" date="2019" name="J Environ">
        <title>Genetic characterization and potential molecular dissemination mechanism of tet (31) gene in Aeromonas caviae from an oxytetracycline wastewater treatment system.</title>
        <authorList>
            <person name="Shi Y."/>
            <person name="Tian Z."/>
            <person name="Leclercq S.O."/>
            <person name="Zhang H."/>
            <person name="Yang M."/>
            <person name="Zhang Y."/>
        </authorList>
    </citation>
    <scope>NUCLEOTIDE SEQUENCE</scope>
    <source>
        <strain evidence="2">T25-39</strain>
    </source>
</reference>
<reference evidence="11" key="3">
    <citation type="submission" date="2020-12" db="EMBL/GenBank/DDBJ databases">
        <title>GES Beta-lactamases isolated from hospital effluents in Brazil.</title>
        <authorList>
            <person name="Conte D."/>
            <person name="Mesa D."/>
            <person name="Palmeiro J.K."/>
            <person name="Dalla-Costa L.M."/>
        </authorList>
    </citation>
    <scope>NUCLEOTIDE SEQUENCE [LARGE SCALE GENOMIC DNA]</scope>
    <source>
        <strain evidence="11">Aero21</strain>
    </source>
</reference>
<dbReference type="EMBL" id="JAOCFT010000001">
    <property type="protein sequence ID" value="MDH1897711.1"/>
    <property type="molecule type" value="Genomic_DNA"/>
</dbReference>
<evidence type="ECO:0000313" key="8">
    <source>
        <dbReference type="EMBL" id="MDH1897711.1"/>
    </source>
</evidence>
<dbReference type="OrthoDB" id="2656488at2"/>
<evidence type="ECO:0000313" key="16">
    <source>
        <dbReference type="Proteomes" id="UP001161704"/>
    </source>
</evidence>
<dbReference type="Proteomes" id="UP001161704">
    <property type="component" value="Unassembled WGS sequence"/>
</dbReference>
<dbReference type="EMBL" id="JAOCIZ010000034">
    <property type="protein sequence ID" value="MDH1505440.1"/>
    <property type="molecule type" value="Genomic_DNA"/>
</dbReference>
<evidence type="ECO:0000313" key="4">
    <source>
        <dbReference type="EMBL" id="GJA42163.1"/>
    </source>
</evidence>
<dbReference type="KEGG" id="acav:VI35_08215"/>
<dbReference type="Proteomes" id="UP001304847">
    <property type="component" value="Unassembled WGS sequence"/>
</dbReference>
<reference evidence="12" key="7">
    <citation type="submission" date="2023-04" db="EMBL/GenBank/DDBJ databases">
        <title>Whole Genome Sequence of Multi-drug resistant Aeromonas caviae as a gut pathogen in newborn.</title>
        <authorList>
            <person name="Jadhav S.V."/>
            <person name="Saroj S.D."/>
            <person name="Saha U.B."/>
            <person name="Sen S."/>
            <person name="Kher A."/>
        </authorList>
    </citation>
    <scope>NUCLEOTIDE SEQUENCE</scope>
    <source>
        <strain evidence="12">SVJ23</strain>
    </source>
</reference>
<evidence type="ECO:0000313" key="5">
    <source>
        <dbReference type="EMBL" id="GJA62443.1"/>
    </source>
</evidence>
<accession>A0A081LKE8</accession>
<evidence type="ECO:0000313" key="9">
    <source>
        <dbReference type="EMBL" id="MDX7721962.1"/>
    </source>
</evidence>
<dbReference type="EMBL" id="JAYGOJ010000071">
    <property type="protein sequence ID" value="MEA9436830.1"/>
    <property type="molecule type" value="Genomic_DNA"/>
</dbReference>
<reference evidence="3 14" key="2">
    <citation type="submission" date="2019-12" db="EMBL/GenBank/DDBJ databases">
        <title>complete genome sequences of Aeromonas caviae str. WP2-W18-ESBL-01 isolated from wastewater treatment plant effluent.</title>
        <authorList>
            <person name="Sekizuka T."/>
            <person name="Itokawa K."/>
            <person name="Yatsu K."/>
            <person name="Inamine Y."/>
            <person name="Kuroda M."/>
        </authorList>
    </citation>
    <scope>NUCLEOTIDE SEQUENCE [LARGE SCALE GENOMIC DNA]</scope>
    <source>
        <strain evidence="3 14">WP2-W18-ESBL-01</strain>
    </source>
</reference>
<feature type="domain" description="DUF4357" evidence="1">
    <location>
        <begin position="93"/>
        <end position="147"/>
    </location>
</feature>
<dbReference type="AlphaFoldDB" id="A0A081LKE8"/>
<dbReference type="InterPro" id="IPR025579">
    <property type="entry name" value="DUF4357"/>
</dbReference>
<evidence type="ECO:0000313" key="2">
    <source>
        <dbReference type="EMBL" id="AXB07178.1"/>
    </source>
</evidence>
<dbReference type="EMBL" id="JAWZVU010000102">
    <property type="protein sequence ID" value="MDX7721962.1"/>
    <property type="molecule type" value="Genomic_DNA"/>
</dbReference>
<dbReference type="EMBL" id="CP025706">
    <property type="protein sequence ID" value="AXB07178.1"/>
    <property type="molecule type" value="Genomic_DNA"/>
</dbReference>
<dbReference type="EMBL" id="BPNI01000066">
    <property type="protein sequence ID" value="GJA42163.1"/>
    <property type="molecule type" value="Genomic_DNA"/>
</dbReference>
<dbReference type="EMBL" id="BPOP01000042">
    <property type="protein sequence ID" value="GJB93297.1"/>
    <property type="molecule type" value="Genomic_DNA"/>
</dbReference>
<evidence type="ECO:0000313" key="7">
    <source>
        <dbReference type="EMBL" id="MDH1505440.1"/>
    </source>
</evidence>
<organism evidence="7 16">
    <name type="scientific">Aeromonas caviae</name>
    <name type="common">Aeromonas punctata</name>
    <dbReference type="NCBI Taxonomy" id="648"/>
    <lineage>
        <taxon>Bacteria</taxon>
        <taxon>Pseudomonadati</taxon>
        <taxon>Pseudomonadota</taxon>
        <taxon>Gammaproteobacteria</taxon>
        <taxon>Aeromonadales</taxon>
        <taxon>Aeromonadaceae</taxon>
        <taxon>Aeromonas</taxon>
    </lineage>
</organism>
<sequence length="157" mass="16801">MLHKQVSFIVDSKGVKQAAVVPIDIYNELMTLQKALSDNKPGERELYHFNGKGAEAHGYPVGKRQNPGFMVQAGSTANGEDAASLREAVIELRQELLGKGVLVPHPEGGFIFTADQLFNSPSLAASLVAGNNRSGLDAWQNSAGYTLKQSGFGKKTS</sequence>
<reference evidence="10 17" key="9">
    <citation type="submission" date="2023-12" db="EMBL/GenBank/DDBJ databases">
        <title>Characterization of antibiotic resistance in Aeromonas spp. in hospital effluent.</title>
        <authorList>
            <person name="Negoseki B.R.S."/>
            <person name="Krul D."/>
            <person name="Siqueira A.C."/>
            <person name="Almeida M."/>
            <person name="Mesa D."/>
            <person name="Conte D."/>
            <person name="Dalla-Costa L.M."/>
        </authorList>
    </citation>
    <scope>NUCLEOTIDE SEQUENCE [LARGE SCALE GENOMIC DNA]</scope>
    <source>
        <strain evidence="10 17">36v</strain>
    </source>
</reference>
<dbReference type="Proteomes" id="UP000886939">
    <property type="component" value="Unassembled WGS sequence"/>
</dbReference>
<protein>
    <submittedName>
        <fullName evidence="7">DUF4357 domain-containing protein</fullName>
    </submittedName>
</protein>
<evidence type="ECO:0000313" key="14">
    <source>
        <dbReference type="Proteomes" id="UP000515756"/>
    </source>
</evidence>
<dbReference type="Proteomes" id="UP000515756">
    <property type="component" value="Chromosome"/>
</dbReference>
<dbReference type="Proteomes" id="UP000737420">
    <property type="component" value="Unassembled WGS sequence"/>
</dbReference>
<evidence type="ECO:0000259" key="1">
    <source>
        <dbReference type="Pfam" id="PF14267"/>
    </source>
</evidence>
<dbReference type="Proteomes" id="UP001160758">
    <property type="component" value="Unassembled WGS sequence"/>
</dbReference>
<dbReference type="Proteomes" id="UP001163285">
    <property type="component" value="Chromosome"/>
</dbReference>
<dbReference type="EMBL" id="AP021927">
    <property type="protein sequence ID" value="BBQ32651.1"/>
    <property type="molecule type" value="Genomic_DNA"/>
</dbReference>
<keyword evidence="17" id="KW-1185">Reference proteome</keyword>
<reference evidence="4 15" key="4">
    <citation type="submission" date="2021-07" db="EMBL/GenBank/DDBJ databases">
        <title>Draft genome sequence of carbapenem-resistant Aeromonas spp. in Japan.</title>
        <authorList>
            <person name="Maehana S."/>
            <person name="Suzuki M."/>
            <person name="Kitasato H."/>
        </authorList>
    </citation>
    <scope>NUCLEOTIDE SEQUENCE</scope>
    <source>
        <strain evidence="4">KAM343</strain>
        <strain evidence="5">KAM351</strain>
        <strain evidence="6 15">KAM382</strain>
    </source>
</reference>
<dbReference type="EMBL" id="CP110176">
    <property type="protein sequence ID" value="UZC88062.1"/>
    <property type="molecule type" value="Genomic_DNA"/>
</dbReference>